<keyword evidence="4" id="KW-1185">Reference proteome</keyword>
<dbReference type="EMBL" id="JAGMVS010000064">
    <property type="protein sequence ID" value="MCM2437457.1"/>
    <property type="molecule type" value="Genomic_DNA"/>
</dbReference>
<name>A0ABT0VHZ2_9LACO</name>
<keyword evidence="3" id="KW-0808">Transferase</keyword>
<feature type="transmembrane region" description="Helical" evidence="1">
    <location>
        <begin position="94"/>
        <end position="110"/>
    </location>
</feature>
<dbReference type="RefSeq" id="WP_260344732.1">
    <property type="nucleotide sequence ID" value="NZ_RIVC01000030.1"/>
</dbReference>
<evidence type="ECO:0000256" key="1">
    <source>
        <dbReference type="SAM" id="Phobius"/>
    </source>
</evidence>
<evidence type="ECO:0000259" key="2">
    <source>
        <dbReference type="PROSITE" id="PS50887"/>
    </source>
</evidence>
<proteinExistence type="predicted"/>
<keyword evidence="1" id="KW-1133">Transmembrane helix</keyword>
<dbReference type="GO" id="GO:0052621">
    <property type="term" value="F:diguanylate cyclase activity"/>
    <property type="evidence" value="ECO:0007669"/>
    <property type="project" value="UniProtKB-EC"/>
</dbReference>
<dbReference type="InterPro" id="IPR000160">
    <property type="entry name" value="GGDEF_dom"/>
</dbReference>
<feature type="transmembrane region" description="Helical" evidence="1">
    <location>
        <begin position="67"/>
        <end position="87"/>
    </location>
</feature>
<feature type="transmembrane region" description="Helical" evidence="1">
    <location>
        <begin position="130"/>
        <end position="151"/>
    </location>
</feature>
<dbReference type="InterPro" id="IPR029787">
    <property type="entry name" value="Nucleotide_cyclase"/>
</dbReference>
<dbReference type="InterPro" id="IPR050469">
    <property type="entry name" value="Diguanylate_Cyclase"/>
</dbReference>
<dbReference type="Proteomes" id="UP001057481">
    <property type="component" value="Unassembled WGS sequence"/>
</dbReference>
<keyword evidence="1" id="KW-0812">Transmembrane</keyword>
<dbReference type="Pfam" id="PF00990">
    <property type="entry name" value="GGDEF"/>
    <property type="match status" value="1"/>
</dbReference>
<dbReference type="NCBIfam" id="TIGR00254">
    <property type="entry name" value="GGDEF"/>
    <property type="match status" value="1"/>
</dbReference>
<dbReference type="PANTHER" id="PTHR45138:SF9">
    <property type="entry name" value="DIGUANYLATE CYCLASE DGCM-RELATED"/>
    <property type="match status" value="1"/>
</dbReference>
<dbReference type="PANTHER" id="PTHR45138">
    <property type="entry name" value="REGULATORY COMPONENTS OF SENSORY TRANSDUCTION SYSTEM"/>
    <property type="match status" value="1"/>
</dbReference>
<organism evidence="3 4">
    <name type="scientific">Periweissella beninensis</name>
    <dbReference type="NCBI Taxonomy" id="504936"/>
    <lineage>
        <taxon>Bacteria</taxon>
        <taxon>Bacillati</taxon>
        <taxon>Bacillota</taxon>
        <taxon>Bacilli</taxon>
        <taxon>Lactobacillales</taxon>
        <taxon>Lactobacillaceae</taxon>
        <taxon>Periweissella</taxon>
    </lineage>
</organism>
<evidence type="ECO:0000313" key="4">
    <source>
        <dbReference type="Proteomes" id="UP001057481"/>
    </source>
</evidence>
<dbReference type="EC" id="2.7.7.65" evidence="3"/>
<reference evidence="3" key="1">
    <citation type="submission" date="2021-04" db="EMBL/GenBank/DDBJ databases">
        <title>Taxonomic assessment of Weissella genus.</title>
        <authorList>
            <person name="Fanelli F."/>
            <person name="Chieffi D."/>
            <person name="Dell'Aquila A."/>
            <person name="Gyu-Sung C."/>
            <person name="Franz C.M.A.P."/>
            <person name="Fusco V."/>
        </authorList>
    </citation>
    <scope>NUCLEOTIDE SEQUENCE</scope>
    <source>
        <strain evidence="3">LMG 25373</strain>
    </source>
</reference>
<dbReference type="PROSITE" id="PS50887">
    <property type="entry name" value="GGDEF"/>
    <property type="match status" value="1"/>
</dbReference>
<feature type="domain" description="GGDEF" evidence="2">
    <location>
        <begin position="189"/>
        <end position="255"/>
    </location>
</feature>
<feature type="transmembrane region" description="Helical" evidence="1">
    <location>
        <begin position="6"/>
        <end position="30"/>
    </location>
</feature>
<comment type="caution">
    <text evidence="3">The sequence shown here is derived from an EMBL/GenBank/DDBJ whole genome shotgun (WGS) entry which is preliminary data.</text>
</comment>
<sequence length="255" mass="28992">MAYTISYIMFTYTIVSTSNALLHHSFLYYLPILIMALTTEGFLSTICLLLTPCVLLGYFAIWQVTLAPIAIITVLLSGFFTALCLSIIKKLNNWLGLFIVTILNTSVEIIQNDAIHNVNLNFFLTTKTLFIYLVNALVILLIYKFITYIQAKNSELDLKLKQASEDELTGLLNYQALKIDFLARDYSFKNQTVMILDIDHFKQINDTYGHPVGNHILAQFAAILTAYAHTFFDASAFKIYRYGDCSIRTSLRNNC</sequence>
<evidence type="ECO:0000313" key="3">
    <source>
        <dbReference type="EMBL" id="MCM2437457.1"/>
    </source>
</evidence>
<feature type="transmembrane region" description="Helical" evidence="1">
    <location>
        <begin position="42"/>
        <end position="61"/>
    </location>
</feature>
<dbReference type="InterPro" id="IPR043128">
    <property type="entry name" value="Rev_trsase/Diguanyl_cyclase"/>
</dbReference>
<dbReference type="Gene3D" id="3.30.70.270">
    <property type="match status" value="1"/>
</dbReference>
<protein>
    <submittedName>
        <fullName evidence="3">Diguanylate cyclase</fullName>
        <ecNumber evidence="3">2.7.7.65</ecNumber>
    </submittedName>
</protein>
<accession>A0ABT0VHZ2</accession>
<dbReference type="SUPFAM" id="SSF55073">
    <property type="entry name" value="Nucleotide cyclase"/>
    <property type="match status" value="1"/>
</dbReference>
<gene>
    <name evidence="3" type="ORF">KAK10_05995</name>
</gene>
<keyword evidence="1" id="KW-0472">Membrane</keyword>
<keyword evidence="3" id="KW-0548">Nucleotidyltransferase</keyword>